<name>A0A2G9PDG5_AQUCT</name>
<dbReference type="Proteomes" id="UP000228934">
    <property type="component" value="Unassembled WGS sequence"/>
</dbReference>
<keyword evidence="1" id="KW-0472">Membrane</keyword>
<sequence length="119" mass="14051">MCIHMEGVSRAIDGVSRAVEGVSSFYYYYFIYSFLQFYYFCFTIFLEAPLGTRLCIRLTLTNRGRQQEVRRNLPLGKEIHSCKSYHGKKMSPLKLYYQSLFPQQPNIFIIQLSHGQNMR</sequence>
<keyword evidence="3" id="KW-1185">Reference proteome</keyword>
<accession>A0A2G9PDG5</accession>
<organism evidence="2 3">
    <name type="scientific">Aquarana catesbeiana</name>
    <name type="common">American bullfrog</name>
    <name type="synonym">Rana catesbeiana</name>
    <dbReference type="NCBI Taxonomy" id="8400"/>
    <lineage>
        <taxon>Eukaryota</taxon>
        <taxon>Metazoa</taxon>
        <taxon>Chordata</taxon>
        <taxon>Craniata</taxon>
        <taxon>Vertebrata</taxon>
        <taxon>Euteleostomi</taxon>
        <taxon>Amphibia</taxon>
        <taxon>Batrachia</taxon>
        <taxon>Anura</taxon>
        <taxon>Neobatrachia</taxon>
        <taxon>Ranoidea</taxon>
        <taxon>Ranidae</taxon>
        <taxon>Aquarana</taxon>
    </lineage>
</organism>
<keyword evidence="1" id="KW-0812">Transmembrane</keyword>
<proteinExistence type="predicted"/>
<reference evidence="3" key="1">
    <citation type="journal article" date="2017" name="Nat. Commun.">
        <title>The North American bullfrog draft genome provides insight into hormonal regulation of long noncoding RNA.</title>
        <authorList>
            <person name="Hammond S.A."/>
            <person name="Warren R.L."/>
            <person name="Vandervalk B.P."/>
            <person name="Kucuk E."/>
            <person name="Khan H."/>
            <person name="Gibb E.A."/>
            <person name="Pandoh P."/>
            <person name="Kirk H."/>
            <person name="Zhao Y."/>
            <person name="Jones M."/>
            <person name="Mungall A.J."/>
            <person name="Coope R."/>
            <person name="Pleasance S."/>
            <person name="Moore R.A."/>
            <person name="Holt R.A."/>
            <person name="Round J.M."/>
            <person name="Ohora S."/>
            <person name="Walle B.V."/>
            <person name="Veldhoen N."/>
            <person name="Helbing C.C."/>
            <person name="Birol I."/>
        </authorList>
    </citation>
    <scope>NUCLEOTIDE SEQUENCE [LARGE SCALE GENOMIC DNA]</scope>
</reference>
<evidence type="ECO:0000313" key="2">
    <source>
        <dbReference type="EMBL" id="PIO01375.1"/>
    </source>
</evidence>
<evidence type="ECO:0000313" key="3">
    <source>
        <dbReference type="Proteomes" id="UP000228934"/>
    </source>
</evidence>
<gene>
    <name evidence="2" type="ORF">AB205_0075320</name>
</gene>
<protein>
    <submittedName>
        <fullName evidence="2">Uncharacterized protein</fullName>
    </submittedName>
</protein>
<evidence type="ECO:0000256" key="1">
    <source>
        <dbReference type="SAM" id="Phobius"/>
    </source>
</evidence>
<keyword evidence="1" id="KW-1133">Transmembrane helix</keyword>
<dbReference type="AlphaFoldDB" id="A0A2G9PDG5"/>
<dbReference type="EMBL" id="KV922551">
    <property type="protein sequence ID" value="PIO01375.1"/>
    <property type="molecule type" value="Genomic_DNA"/>
</dbReference>
<feature type="transmembrane region" description="Helical" evidence="1">
    <location>
        <begin position="26"/>
        <end position="46"/>
    </location>
</feature>